<dbReference type="Gene3D" id="6.10.10.10">
    <property type="entry name" value="Flagellar export chaperone, C-terminal domain"/>
    <property type="match status" value="1"/>
</dbReference>
<evidence type="ECO:0000256" key="3">
    <source>
        <dbReference type="ARBA" id="ARBA00023143"/>
    </source>
</evidence>
<dbReference type="Gene3D" id="3.30.70.2120">
    <property type="match status" value="1"/>
</dbReference>
<protein>
    <recommendedName>
        <fullName evidence="4">Flagellin</fullName>
    </recommendedName>
</protein>
<dbReference type="PANTHER" id="PTHR42792">
    <property type="entry name" value="FLAGELLIN"/>
    <property type="match status" value="1"/>
</dbReference>
<dbReference type="InterPro" id="IPR042187">
    <property type="entry name" value="Flagellin_C_sub2"/>
</dbReference>
<comment type="function">
    <text evidence="4">Flagellin is the subunit protein which polymerizes to form the filaments of bacterial flagella.</text>
</comment>
<organism evidence="7 8">
    <name type="scientific">Photobacterium kishitanii</name>
    <dbReference type="NCBI Taxonomy" id="318456"/>
    <lineage>
        <taxon>Bacteria</taxon>
        <taxon>Pseudomonadati</taxon>
        <taxon>Pseudomonadota</taxon>
        <taxon>Gammaproteobacteria</taxon>
        <taxon>Vibrionales</taxon>
        <taxon>Vibrionaceae</taxon>
        <taxon>Photobacterium</taxon>
    </lineage>
</organism>
<evidence type="ECO:0000313" key="7">
    <source>
        <dbReference type="EMBL" id="PSV01096.1"/>
    </source>
</evidence>
<keyword evidence="2 4" id="KW-0964">Secreted</keyword>
<dbReference type="SUPFAM" id="SSF64518">
    <property type="entry name" value="Phase 1 flagellin"/>
    <property type="match status" value="1"/>
</dbReference>
<accession>A0A2T3KMS1</accession>
<name>A0A2T3KMS1_9GAMM</name>
<evidence type="ECO:0000256" key="4">
    <source>
        <dbReference type="RuleBase" id="RU362073"/>
    </source>
</evidence>
<dbReference type="InterPro" id="IPR001492">
    <property type="entry name" value="Flagellin"/>
</dbReference>
<gene>
    <name evidence="7" type="ORF">C9J27_03495</name>
</gene>
<feature type="domain" description="Flagellin C-terminal" evidence="6">
    <location>
        <begin position="315"/>
        <end position="392"/>
    </location>
</feature>
<dbReference type="AlphaFoldDB" id="A0A2T3KMS1"/>
<evidence type="ECO:0000313" key="8">
    <source>
        <dbReference type="Proteomes" id="UP000241426"/>
    </source>
</evidence>
<comment type="caution">
    <text evidence="7">The sequence shown here is derived from an EMBL/GenBank/DDBJ whole genome shotgun (WGS) entry which is preliminary data.</text>
</comment>
<dbReference type="GO" id="GO:0005198">
    <property type="term" value="F:structural molecule activity"/>
    <property type="evidence" value="ECO:0007669"/>
    <property type="project" value="UniProtKB-UniRule"/>
</dbReference>
<feature type="domain" description="Flagellin N-terminal" evidence="5">
    <location>
        <begin position="4"/>
        <end position="140"/>
    </location>
</feature>
<dbReference type="Gene3D" id="1.20.1330.10">
    <property type="entry name" value="f41 fragment of flagellin, N-terminal domain"/>
    <property type="match status" value="1"/>
</dbReference>
<dbReference type="PRINTS" id="PR00207">
    <property type="entry name" value="FLAGELLIN"/>
</dbReference>
<dbReference type="Proteomes" id="UP000241426">
    <property type="component" value="Unassembled WGS sequence"/>
</dbReference>
<evidence type="ECO:0000259" key="6">
    <source>
        <dbReference type="Pfam" id="PF00700"/>
    </source>
</evidence>
<sequence length="393" mass="41291">MLSIYTNLNAQGAQVQIGSAQDKIRTASEQLTTGLRINHSADDVSGAALANRLDTNVKKTATFIQNANNGINMIQAADNAVKQQQDLVSRMKELAYKAENGTNTSSDRALIQKEFNEMAKEVLRNETNAEFNGKKLLDGKLNAAINVGSGTENQINVKIQNKSSLTGDKVADFKTVDLSAIKIGAQTLAPIDAAAGKVTDAADGAKKINDAIALAMTTAKATLKTTPADATALATMKELTGAAASVNADGRLVIETPASLAVTGMSTAGIADASTAAPRLALIDNTGAIKIKLDGHADGDAWKTEVHDKLAALSNSYANQRADIGSSQNRLQFTIKNLQGTEQNLSKTLSSTQDTDFAATTSELAKEKVLAKASQTMLSQANKSTQEVTQLLQ</sequence>
<dbReference type="Pfam" id="PF00700">
    <property type="entry name" value="Flagellin_C"/>
    <property type="match status" value="1"/>
</dbReference>
<comment type="subcellular location">
    <subcellularLocation>
        <location evidence="4">Secreted</location>
    </subcellularLocation>
    <subcellularLocation>
        <location evidence="4">Bacterial flagellum</location>
    </subcellularLocation>
</comment>
<evidence type="ECO:0000256" key="2">
    <source>
        <dbReference type="ARBA" id="ARBA00022525"/>
    </source>
</evidence>
<dbReference type="PANTHER" id="PTHR42792:SF2">
    <property type="entry name" value="FLAGELLIN"/>
    <property type="match status" value="1"/>
</dbReference>
<comment type="similarity">
    <text evidence="1 4">Belongs to the bacterial flagellin family.</text>
</comment>
<dbReference type="InterPro" id="IPR046358">
    <property type="entry name" value="Flagellin_C"/>
</dbReference>
<evidence type="ECO:0000259" key="5">
    <source>
        <dbReference type="Pfam" id="PF00669"/>
    </source>
</evidence>
<dbReference type="EMBL" id="PYNF01000002">
    <property type="protein sequence ID" value="PSV01096.1"/>
    <property type="molecule type" value="Genomic_DNA"/>
</dbReference>
<proteinExistence type="inferred from homology"/>
<dbReference type="GO" id="GO:0009288">
    <property type="term" value="C:bacterial-type flagellum"/>
    <property type="evidence" value="ECO:0007669"/>
    <property type="project" value="UniProtKB-SubCell"/>
</dbReference>
<reference evidence="7 8" key="1">
    <citation type="submission" date="2018-01" db="EMBL/GenBank/DDBJ databases">
        <title>Whole genome sequencing of Histamine producing bacteria.</title>
        <authorList>
            <person name="Butler K."/>
        </authorList>
    </citation>
    <scope>NUCLEOTIDE SEQUENCE [LARGE SCALE GENOMIC DNA]</scope>
    <source>
        <strain evidence="7 8">FS-7.2</strain>
    </source>
</reference>
<keyword evidence="3 4" id="KW-0975">Bacterial flagellum</keyword>
<dbReference type="InterPro" id="IPR001029">
    <property type="entry name" value="Flagellin_N"/>
</dbReference>
<dbReference type="Pfam" id="PF00669">
    <property type="entry name" value="Flagellin_N"/>
    <property type="match status" value="1"/>
</dbReference>
<evidence type="ECO:0000256" key="1">
    <source>
        <dbReference type="ARBA" id="ARBA00005709"/>
    </source>
</evidence>
<dbReference type="GO" id="GO:0005576">
    <property type="term" value="C:extracellular region"/>
    <property type="evidence" value="ECO:0007669"/>
    <property type="project" value="UniProtKB-SubCell"/>
</dbReference>
<dbReference type="RefSeq" id="WP_107288823.1">
    <property type="nucleotide sequence ID" value="NZ_PYNF01000002.1"/>
</dbReference>